<dbReference type="NCBIfam" id="TIGR01733">
    <property type="entry name" value="AA-adenyl-dom"/>
    <property type="match status" value="2"/>
</dbReference>
<feature type="domain" description="Carrier" evidence="5">
    <location>
        <begin position="923"/>
        <end position="998"/>
    </location>
</feature>
<dbReference type="InterPro" id="IPR045851">
    <property type="entry name" value="AMP-bd_C_sf"/>
</dbReference>
<dbReference type="GO" id="GO:0008610">
    <property type="term" value="P:lipid biosynthetic process"/>
    <property type="evidence" value="ECO:0007669"/>
    <property type="project" value="UniProtKB-ARBA"/>
</dbReference>
<dbReference type="GO" id="GO:0044550">
    <property type="term" value="P:secondary metabolite biosynthetic process"/>
    <property type="evidence" value="ECO:0007669"/>
    <property type="project" value="TreeGrafter"/>
</dbReference>
<protein>
    <submittedName>
        <fullName evidence="6">Amino acid adenylation domain-containing protein</fullName>
    </submittedName>
</protein>
<dbReference type="GO" id="GO:0017000">
    <property type="term" value="P:antibiotic biosynthetic process"/>
    <property type="evidence" value="ECO:0007669"/>
    <property type="project" value="UniProtKB-ARBA"/>
</dbReference>
<dbReference type="Gene3D" id="3.40.50.12780">
    <property type="entry name" value="N-terminal domain of ligase-like"/>
    <property type="match status" value="2"/>
</dbReference>
<dbReference type="Pfam" id="PF00501">
    <property type="entry name" value="AMP-binding"/>
    <property type="match status" value="2"/>
</dbReference>
<dbReference type="PROSITE" id="PS50075">
    <property type="entry name" value="CARRIER"/>
    <property type="match status" value="2"/>
</dbReference>
<dbReference type="Pfam" id="PF00668">
    <property type="entry name" value="Condensation"/>
    <property type="match status" value="2"/>
</dbReference>
<feature type="region of interest" description="Disordered" evidence="4">
    <location>
        <begin position="996"/>
        <end position="1018"/>
    </location>
</feature>
<evidence type="ECO:0000256" key="2">
    <source>
        <dbReference type="ARBA" id="ARBA00022450"/>
    </source>
</evidence>
<feature type="compositionally biased region" description="Low complexity" evidence="4">
    <location>
        <begin position="2026"/>
        <end position="2047"/>
    </location>
</feature>
<dbReference type="Gene3D" id="3.30.559.30">
    <property type="entry name" value="Nonribosomal peptide synthetase, condensation domain"/>
    <property type="match status" value="2"/>
</dbReference>
<comment type="cofactor">
    <cofactor evidence="1">
        <name>pantetheine 4'-phosphate</name>
        <dbReference type="ChEBI" id="CHEBI:47942"/>
    </cofactor>
</comment>
<dbReference type="InterPro" id="IPR009081">
    <property type="entry name" value="PP-bd_ACP"/>
</dbReference>
<dbReference type="SUPFAM" id="SSF47336">
    <property type="entry name" value="ACP-like"/>
    <property type="match status" value="2"/>
</dbReference>
<dbReference type="SMART" id="SM00823">
    <property type="entry name" value="PKS_PP"/>
    <property type="match status" value="2"/>
</dbReference>
<dbReference type="InterPro" id="IPR006162">
    <property type="entry name" value="Ppantetheine_attach_site"/>
</dbReference>
<dbReference type="PROSITE" id="PS00012">
    <property type="entry name" value="PHOSPHOPANTETHEINE"/>
    <property type="match status" value="1"/>
</dbReference>
<dbReference type="InterPro" id="IPR042099">
    <property type="entry name" value="ANL_N_sf"/>
</dbReference>
<dbReference type="InterPro" id="IPR000873">
    <property type="entry name" value="AMP-dep_synth/lig_dom"/>
</dbReference>
<dbReference type="InterPro" id="IPR020806">
    <property type="entry name" value="PKS_PP-bd"/>
</dbReference>
<dbReference type="InterPro" id="IPR010071">
    <property type="entry name" value="AA_adenyl_dom"/>
</dbReference>
<dbReference type="SUPFAM" id="SSF56801">
    <property type="entry name" value="Acetyl-CoA synthetase-like"/>
    <property type="match status" value="2"/>
</dbReference>
<dbReference type="GO" id="GO:0003824">
    <property type="term" value="F:catalytic activity"/>
    <property type="evidence" value="ECO:0007669"/>
    <property type="project" value="InterPro"/>
</dbReference>
<proteinExistence type="predicted"/>
<dbReference type="InterPro" id="IPR025110">
    <property type="entry name" value="AMP-bd_C"/>
</dbReference>
<feature type="compositionally biased region" description="Basic and acidic residues" evidence="4">
    <location>
        <begin position="2065"/>
        <end position="2078"/>
    </location>
</feature>
<gene>
    <name evidence="6" type="ORF">AB5J54_18615</name>
</gene>
<dbReference type="GO" id="GO:0005737">
    <property type="term" value="C:cytoplasm"/>
    <property type="evidence" value="ECO:0007669"/>
    <property type="project" value="TreeGrafter"/>
</dbReference>
<keyword evidence="3" id="KW-0597">Phosphoprotein</keyword>
<evidence type="ECO:0000256" key="1">
    <source>
        <dbReference type="ARBA" id="ARBA00001957"/>
    </source>
</evidence>
<dbReference type="InterPro" id="IPR020845">
    <property type="entry name" value="AMP-binding_CS"/>
</dbReference>
<dbReference type="GO" id="GO:0031177">
    <property type="term" value="F:phosphopantetheine binding"/>
    <property type="evidence" value="ECO:0007669"/>
    <property type="project" value="InterPro"/>
</dbReference>
<dbReference type="PROSITE" id="PS00455">
    <property type="entry name" value="AMP_BINDING"/>
    <property type="match status" value="2"/>
</dbReference>
<dbReference type="InterPro" id="IPR036736">
    <property type="entry name" value="ACP-like_sf"/>
</dbReference>
<dbReference type="GO" id="GO:0043041">
    <property type="term" value="P:amino acid activation for nonribosomal peptide biosynthetic process"/>
    <property type="evidence" value="ECO:0007669"/>
    <property type="project" value="TreeGrafter"/>
</dbReference>
<dbReference type="Gene3D" id="1.10.1200.10">
    <property type="entry name" value="ACP-like"/>
    <property type="match status" value="2"/>
</dbReference>
<reference evidence="6" key="1">
    <citation type="submission" date="2024-07" db="EMBL/GenBank/DDBJ databases">
        <authorList>
            <person name="Yu S.T."/>
        </authorList>
    </citation>
    <scope>NUCLEOTIDE SEQUENCE</scope>
    <source>
        <strain evidence="6">R44</strain>
    </source>
</reference>
<dbReference type="Gene3D" id="3.30.300.30">
    <property type="match status" value="2"/>
</dbReference>
<dbReference type="SUPFAM" id="SSF52777">
    <property type="entry name" value="CoA-dependent acyltransferases"/>
    <property type="match status" value="4"/>
</dbReference>
<sequence>MRQSTPQEALSSSEFGIWLASRRHPEAYNIHRVWEIEGDLDEEALRAAVAEVTGRHRVFGRRLREDGEGPFWAAGEAVPVWSTAGEAPDETAWRAEQGAHRFDLAAECPVRAGLLRRGPQRYLFSLLIHHVACDGLSLEILLAEIAAAYACRTAGGPALPPAADPLPPAPTPSTGYWTEQLAEAEWPGSLPRTPGPRTPEAETTLLPLTAAETELLRTAARSLRATPHMLGLAALYATFAAHGSRRDVMVATPFAGRTPDTAEAVGCLARVVPLRQRWAAGDSGAALVTAVRRTMAKALGRLAEPIREAADLFSAVEPGVTVAFQAHGPLPAPGLAGVEVRALSEDGAGTVRNDLEFDLSLRPDGGELALTRRLAGGTTAEAAARLLADYRATLLRLAGEPGAPLLGSGPLTAIESPTLVRARPAAQAVPVMERFAELVREHPERTAVSCPAGDTGFAELDALVNGLAARLAEHGVAPGDTVGILAERGVALVAAVLAVWRAGGCTVLLDPLHPEDRIAYVLADSGAGIVLRSPSLRGRGTGTARVVELPEGRGTTAPGADAFTAPAPDASRPAYVVHTSGTTGLPKGVLVDHASYAAFTEVFTAGRGAARSGLVSSVSFDLFYLQFLALFTGSCLVVADEDTYRNPQTLVDWVEKQDLRFLGLTPSLFGAMRNFGFEDVLRRGGLTLLLGGEALDEPTWQLLRELGVDGVNAYGPTETTICVTVCAFGERDTPGIGRPLEGVSAYVLGPDLLPVPTGVAGELYVAGPQVARGYLGSPGVTADRFLPDPFSGLPGARMYRTGDRVRRAEDGCLVYLERADHQLKVRGQRVDPVEVENVLRDLPGVRDAYVARRAPGTSNGLLAYVLPDREGPSLDPAGLRTACARRLAPAAVPAHVLVLDSFPLSPGGKLDEQALPAPSPATPAAEAAQDELTRLWQDTAGAAAASDDEDFFACGGSSLDAARLVASVNQAYGAEIDLAVFFAEPTLRGLRHQLETSTGGTEPADGPSHAGASSPATGLSPAQRRLWLMHLLDPKSPEFTVHWAVRLRGALDRDLLAEAWREVVDTHGELRLRVLDGAGEPGRAAWAAEEFALRTRTLPEARLDDELRAAARQVFDIFGEPLAALELISLSDRPDEHVLLLTGHHLVLDRRSVELITEQLYARLDGRPVAAPRRAHRDVPARTPERAESTRAFWTAELAEAAAAPGIDLGGPGTEEHPERVGSVRAALTPADWQRALETARAHRTTPLVLALAAFALTADRHGAAGEVVAGTTMDVRPPGFEDVVGLFVNPVPVRLRVDPELSGGGLLGRAHEALLRSHAHRDMPFDELIRELGLRAEPGRTPLFQALVDHEPAARATAPAGLGVRPVDIPAEVAKYDLEIVLRETGGTAGSGSAAEVEIAFRHSRYSEAQAGRLAAALRDTLVLLTREPDAPARVPVEDGAVLRRPAPLPETYTQVGGLVERIADTDPDRAAVVCGEDRLSYGRLRSGALAAVAALTGAGVAPGDRVAVLAPRSTAMITALLGAHLAGAVAVPLDVDHPDARLRAALADCGATVLLGTAETVARGRSLGLTALDLTALPEPAVPPALPPRGERDAAYMIFTSGSTGRPKGVVVEHGGLAASTAARRAVYPGEPVFLLLSPLAFDSSVAGIWGTLTAGGRLVVAGPDDVRDPARLIGLIEHHAVTDLLCVPSLHGVVLGEARRAGATAALRSLRRAVVAGEPLPEQVMDLHFALLPGVELVNEYGPTEATVWSSYRRYRAPGPIDIGGPVPGYSLYVLDHALRPVPPGVPGELYVGGPGVARGYLGRPADTAAVFLPDPFDGRPGARMYRTGDRVRPTGDGGLAFLGRADDQLKIRGHRIQPGEIETVLREAPGVREAAVVAHGQGRLAAFVTGAADPARVRQEAVDRLPAVMVPGAVHVVERLPLTTNGKVDRRRLAEEADRRVPAAAPGTRVRPEHAEVVEAWREVLGVADVPVDANFFDAGGHSLLMPLLQDALHRRTGVRVPILDLFRHSTVGDMASRLRRTPTGATSGASGASGGSSADAAVPPAPSRRDASRQMRLRRVRPEASREAQEGNR</sequence>
<dbReference type="PANTHER" id="PTHR45527:SF1">
    <property type="entry name" value="FATTY ACID SYNTHASE"/>
    <property type="match status" value="1"/>
</dbReference>
<dbReference type="Pfam" id="PF13193">
    <property type="entry name" value="AMP-binding_C"/>
    <property type="match status" value="2"/>
</dbReference>
<dbReference type="Pfam" id="PF00550">
    <property type="entry name" value="PP-binding"/>
    <property type="match status" value="2"/>
</dbReference>
<dbReference type="InterPro" id="IPR023213">
    <property type="entry name" value="CAT-like_dom_sf"/>
</dbReference>
<dbReference type="PANTHER" id="PTHR45527">
    <property type="entry name" value="NONRIBOSOMAL PEPTIDE SYNTHETASE"/>
    <property type="match status" value="1"/>
</dbReference>
<keyword evidence="2" id="KW-0596">Phosphopantetheine</keyword>
<feature type="region of interest" description="Disordered" evidence="4">
    <location>
        <begin position="2021"/>
        <end position="2078"/>
    </location>
</feature>
<dbReference type="Gene3D" id="3.30.559.10">
    <property type="entry name" value="Chloramphenicol acetyltransferase-like domain"/>
    <property type="match status" value="2"/>
</dbReference>
<dbReference type="RefSeq" id="WP_369145036.1">
    <property type="nucleotide sequence ID" value="NZ_CP163444.1"/>
</dbReference>
<organism evidence="6">
    <name type="scientific">Streptomyces sp. R44</name>
    <dbReference type="NCBI Taxonomy" id="3238633"/>
    <lineage>
        <taxon>Bacteria</taxon>
        <taxon>Bacillati</taxon>
        <taxon>Actinomycetota</taxon>
        <taxon>Actinomycetes</taxon>
        <taxon>Kitasatosporales</taxon>
        <taxon>Streptomycetaceae</taxon>
        <taxon>Streptomyces</taxon>
    </lineage>
</organism>
<evidence type="ECO:0000313" key="6">
    <source>
        <dbReference type="EMBL" id="XDQ72391.1"/>
    </source>
</evidence>
<dbReference type="InterPro" id="IPR001242">
    <property type="entry name" value="Condensation_dom"/>
</dbReference>
<evidence type="ECO:0000256" key="3">
    <source>
        <dbReference type="ARBA" id="ARBA00022553"/>
    </source>
</evidence>
<feature type="domain" description="Carrier" evidence="5">
    <location>
        <begin position="1952"/>
        <end position="2027"/>
    </location>
</feature>
<dbReference type="EMBL" id="CP163444">
    <property type="protein sequence ID" value="XDQ72391.1"/>
    <property type="molecule type" value="Genomic_DNA"/>
</dbReference>
<accession>A0AB39SYK3</accession>
<name>A0AB39SYK3_9ACTN</name>
<evidence type="ECO:0000259" key="5">
    <source>
        <dbReference type="PROSITE" id="PS50075"/>
    </source>
</evidence>
<evidence type="ECO:0000256" key="4">
    <source>
        <dbReference type="SAM" id="MobiDB-lite"/>
    </source>
</evidence>
<dbReference type="CDD" id="cd05930">
    <property type="entry name" value="A_NRPS"/>
    <property type="match status" value="2"/>
</dbReference>